<accession>A0A1D1UDA6</accession>
<dbReference type="SUPFAM" id="SSF52218">
    <property type="entry name" value="Flavoproteins"/>
    <property type="match status" value="1"/>
</dbReference>
<dbReference type="GO" id="GO:0016491">
    <property type="term" value="F:oxidoreductase activity"/>
    <property type="evidence" value="ECO:0007669"/>
    <property type="project" value="InterPro"/>
</dbReference>
<reference evidence="2 3" key="1">
    <citation type="journal article" date="2016" name="Nat. Commun.">
        <title>Extremotolerant tardigrade genome and improved radiotolerance of human cultured cells by tardigrade-unique protein.</title>
        <authorList>
            <person name="Hashimoto T."/>
            <person name="Horikawa D.D."/>
            <person name="Saito Y."/>
            <person name="Kuwahara H."/>
            <person name="Kozuka-Hata H."/>
            <person name="Shin-I T."/>
            <person name="Minakuchi Y."/>
            <person name="Ohishi K."/>
            <person name="Motoyama A."/>
            <person name="Aizu T."/>
            <person name="Enomoto A."/>
            <person name="Kondo K."/>
            <person name="Tanaka S."/>
            <person name="Hara Y."/>
            <person name="Koshikawa S."/>
            <person name="Sagara H."/>
            <person name="Miura T."/>
            <person name="Yokobori S."/>
            <person name="Miyagawa K."/>
            <person name="Suzuki Y."/>
            <person name="Kubo T."/>
            <person name="Oyama M."/>
            <person name="Kohara Y."/>
            <person name="Fujiyama A."/>
            <person name="Arakawa K."/>
            <person name="Katayama T."/>
            <person name="Toyoda A."/>
            <person name="Kunieda T."/>
        </authorList>
    </citation>
    <scope>NUCLEOTIDE SEQUENCE [LARGE SCALE GENOMIC DNA]</scope>
    <source>
        <strain evidence="2 3">YOKOZUNA-1</strain>
    </source>
</reference>
<dbReference type="EMBL" id="BDGG01000001">
    <property type="protein sequence ID" value="GAU87636.1"/>
    <property type="molecule type" value="Genomic_DNA"/>
</dbReference>
<feature type="domain" description="NADPH-dependent FMN reductase-like" evidence="1">
    <location>
        <begin position="10"/>
        <end position="157"/>
    </location>
</feature>
<proteinExistence type="predicted"/>
<dbReference type="GO" id="GO:0005829">
    <property type="term" value="C:cytosol"/>
    <property type="evidence" value="ECO:0007669"/>
    <property type="project" value="TreeGrafter"/>
</dbReference>
<dbReference type="InterPro" id="IPR029039">
    <property type="entry name" value="Flavoprotein-like_sf"/>
</dbReference>
<dbReference type="Gene3D" id="3.40.50.360">
    <property type="match status" value="1"/>
</dbReference>
<sequence>MAPLVAAGLNIILFLGSVRQPRNADRVLKLVQDRLEERSINVTVFDALKLEFDKVIKPIQYYNKSEIVPENILALNQQIKDADAFVVLTAEYHGSIAPGLLNLMNQFPPNSYAFRPSAVVSYSKGRFGGVRAAMQLRSFLSDLGLIQVPSLVAIPKVEEVVTPDGTTKDESLLSGLDAALDQLIWFAEAIKLQRKNYGLRCVDCFDDTNLGYKGLPYKNKKWS</sequence>
<dbReference type="AlphaFoldDB" id="A0A1D1UDA6"/>
<dbReference type="GO" id="GO:0010181">
    <property type="term" value="F:FMN binding"/>
    <property type="evidence" value="ECO:0007669"/>
    <property type="project" value="TreeGrafter"/>
</dbReference>
<evidence type="ECO:0000313" key="3">
    <source>
        <dbReference type="Proteomes" id="UP000186922"/>
    </source>
</evidence>
<organism evidence="2 3">
    <name type="scientific">Ramazzottius varieornatus</name>
    <name type="common">Water bear</name>
    <name type="synonym">Tardigrade</name>
    <dbReference type="NCBI Taxonomy" id="947166"/>
    <lineage>
        <taxon>Eukaryota</taxon>
        <taxon>Metazoa</taxon>
        <taxon>Ecdysozoa</taxon>
        <taxon>Tardigrada</taxon>
        <taxon>Eutardigrada</taxon>
        <taxon>Parachela</taxon>
        <taxon>Hypsibioidea</taxon>
        <taxon>Ramazzottiidae</taxon>
        <taxon>Ramazzottius</taxon>
    </lineage>
</organism>
<dbReference type="OrthoDB" id="68575at2759"/>
<dbReference type="PANTHER" id="PTHR30543">
    <property type="entry name" value="CHROMATE REDUCTASE"/>
    <property type="match status" value="1"/>
</dbReference>
<keyword evidence="3" id="KW-1185">Reference proteome</keyword>
<protein>
    <recommendedName>
        <fullName evidence="1">NADPH-dependent FMN reductase-like domain-containing protein</fullName>
    </recommendedName>
</protein>
<evidence type="ECO:0000313" key="2">
    <source>
        <dbReference type="EMBL" id="GAU87636.1"/>
    </source>
</evidence>
<dbReference type="InterPro" id="IPR005025">
    <property type="entry name" value="FMN_Rdtase-like_dom"/>
</dbReference>
<evidence type="ECO:0000259" key="1">
    <source>
        <dbReference type="Pfam" id="PF03358"/>
    </source>
</evidence>
<dbReference type="STRING" id="947166.A0A1D1UDA6"/>
<name>A0A1D1UDA6_RAMVA</name>
<comment type="caution">
    <text evidence="2">The sequence shown here is derived from an EMBL/GenBank/DDBJ whole genome shotgun (WGS) entry which is preliminary data.</text>
</comment>
<dbReference type="InterPro" id="IPR050712">
    <property type="entry name" value="NAD(P)H-dep_reductase"/>
</dbReference>
<gene>
    <name evidence="2" type="primary">RvY_00453-1</name>
    <name evidence="2" type="synonym">RvY_00453.1</name>
    <name evidence="2" type="ORF">RvY_00453</name>
</gene>
<dbReference type="PANTHER" id="PTHR30543:SF21">
    <property type="entry name" value="NAD(P)H-DEPENDENT FMN REDUCTASE LOT6"/>
    <property type="match status" value="1"/>
</dbReference>
<dbReference type="Proteomes" id="UP000186922">
    <property type="component" value="Unassembled WGS sequence"/>
</dbReference>
<dbReference type="Pfam" id="PF03358">
    <property type="entry name" value="FMN_red"/>
    <property type="match status" value="1"/>
</dbReference>